<reference evidence="2 3" key="2">
    <citation type="submission" date="2015-05" db="EMBL/GenBank/DDBJ databases">
        <authorList>
            <person name="Morales-Cruz A."/>
            <person name="Amrine K.C."/>
            <person name="Cantu D."/>
        </authorList>
    </citation>
    <scope>NUCLEOTIDE SEQUENCE [LARGE SCALE GENOMIC DNA]</scope>
    <source>
        <strain evidence="2">DA912</strain>
    </source>
</reference>
<dbReference type="OrthoDB" id="3559694at2759"/>
<reference evidence="2 3" key="1">
    <citation type="submission" date="2015-05" db="EMBL/GenBank/DDBJ databases">
        <title>Distinctive expansion of gene families associated with plant cell wall degradation and secondary metabolism in the genomes of grapevine trunk pathogens.</title>
        <authorList>
            <person name="Lawrence D.P."/>
            <person name="Travadon R."/>
            <person name="Rolshausen P.E."/>
            <person name="Baumgartner K."/>
        </authorList>
    </citation>
    <scope>NUCLEOTIDE SEQUENCE [LARGE SCALE GENOMIC DNA]</scope>
    <source>
        <strain evidence="2">DA912</strain>
    </source>
</reference>
<evidence type="ECO:0000313" key="3">
    <source>
        <dbReference type="Proteomes" id="UP000034680"/>
    </source>
</evidence>
<keyword evidence="3" id="KW-1185">Reference proteome</keyword>
<dbReference type="Pfam" id="PF12716">
    <property type="entry name" value="Apq12"/>
    <property type="match status" value="1"/>
</dbReference>
<accession>A0A0G2FBX8</accession>
<dbReference type="InterPro" id="IPR024316">
    <property type="entry name" value="APQ12"/>
</dbReference>
<dbReference type="Proteomes" id="UP000034680">
    <property type="component" value="Unassembled WGS sequence"/>
</dbReference>
<keyword evidence="1" id="KW-1133">Transmembrane helix</keyword>
<feature type="transmembrane region" description="Helical" evidence="1">
    <location>
        <begin position="141"/>
        <end position="159"/>
    </location>
</feature>
<organism evidence="2 3">
    <name type="scientific">Diaporthe ampelina</name>
    <dbReference type="NCBI Taxonomy" id="1214573"/>
    <lineage>
        <taxon>Eukaryota</taxon>
        <taxon>Fungi</taxon>
        <taxon>Dikarya</taxon>
        <taxon>Ascomycota</taxon>
        <taxon>Pezizomycotina</taxon>
        <taxon>Sordariomycetes</taxon>
        <taxon>Sordariomycetidae</taxon>
        <taxon>Diaporthales</taxon>
        <taxon>Diaporthaceae</taxon>
        <taxon>Diaporthe</taxon>
    </lineage>
</organism>
<feature type="transmembrane region" description="Helical" evidence="1">
    <location>
        <begin position="82"/>
        <end position="102"/>
    </location>
</feature>
<keyword evidence="1" id="KW-0812">Transmembrane</keyword>
<evidence type="ECO:0000256" key="1">
    <source>
        <dbReference type="SAM" id="Phobius"/>
    </source>
</evidence>
<proteinExistence type="predicted"/>
<sequence>MDAGDNFQDTLWQNLNFAREALFSQQTLALVNQHLLSPSSPLQTLRRQFADLLSTLYNEVMSPVLRPVLDRAAQALINSPDVVVLAAVVVVLLLALQVLLWVRRVVAWFTALVLRLVFWACVVAVVAAVWQRGPDQAARDLAAFVGVVAGYAGLLYRYTRDVWLREYERYEAQQSQGARAGQEHLNGRAARGGL</sequence>
<name>A0A0G2FBX8_9PEZI</name>
<evidence type="ECO:0000313" key="2">
    <source>
        <dbReference type="EMBL" id="KKY31666.1"/>
    </source>
</evidence>
<protein>
    <submittedName>
        <fullName evidence="2">Uncharacterized protein</fullName>
    </submittedName>
</protein>
<dbReference type="AlphaFoldDB" id="A0A0G2FBX8"/>
<feature type="transmembrane region" description="Helical" evidence="1">
    <location>
        <begin position="108"/>
        <end position="129"/>
    </location>
</feature>
<gene>
    <name evidence="2" type="ORF">UCDDA912_g08390</name>
</gene>
<dbReference type="EMBL" id="LCUC01000369">
    <property type="protein sequence ID" value="KKY31666.1"/>
    <property type="molecule type" value="Genomic_DNA"/>
</dbReference>
<comment type="caution">
    <text evidence="2">The sequence shown here is derived from an EMBL/GenBank/DDBJ whole genome shotgun (WGS) entry which is preliminary data.</text>
</comment>
<keyword evidence="1" id="KW-0472">Membrane</keyword>